<dbReference type="PANTHER" id="PTHR42915:SF1">
    <property type="entry name" value="PEPTIDOGLYCAN BETA-N-ACETYLMURAMIDASE NAMZ"/>
    <property type="match status" value="1"/>
</dbReference>
<dbReference type="Gene3D" id="3.90.1150.140">
    <property type="match status" value="1"/>
</dbReference>
<sequence length="380" mass="42146">MVCNGIDRIDSFPHLFKKKALGLITSVSGVNLALQSTIEILHKSYGLTALFAPEHGVRGDRDAGETVDTYTDAETGLLVYSLYRKDSKRLTEEMLARVDAVVYDIQDVGVRYYTFISTLLLAMEDCAKCGKELIVLDRLNPLGDRVEGNLLKTEYTSFVGAYPLCMRYGLTAGEFATMANSEKKMGCKLTVVPCASWQRQMLFPQTGNLWMMPSLGMPRFDTALLYPGTCLFEGTNVSEGRGTACPFEIIGAPYISAPALSREMNAKALPGLLFTPVYFKPTASKHADKACQGVHLHITDYAAVEPVRTGVELLSKIAQMYPKDFQILPPSKEGGRPFISLLTGDSLFEQPGWDEKQILADFETECKAFAEYKKQFHLYD</sequence>
<protein>
    <submittedName>
        <fullName evidence="3">Uncharacterized conserved protein YbbC, DUF1343 family</fullName>
    </submittedName>
</protein>
<evidence type="ECO:0000313" key="3">
    <source>
        <dbReference type="EMBL" id="SEN17015.1"/>
    </source>
</evidence>
<dbReference type="InterPro" id="IPR048503">
    <property type="entry name" value="NamZ_C"/>
</dbReference>
<evidence type="ECO:0000259" key="1">
    <source>
        <dbReference type="Pfam" id="PF07075"/>
    </source>
</evidence>
<dbReference type="AlphaFoldDB" id="A0A1H8EC17"/>
<name>A0A1H8EC17_9FIRM</name>
<proteinExistence type="predicted"/>
<dbReference type="STRING" id="474960.SAMN05216180_2969"/>
<dbReference type="PANTHER" id="PTHR42915">
    <property type="entry name" value="HYPOTHETICAL 460 KDA PROTEIN IN FEUA-SIGW INTERGENIC REGION [PRECURSOR]"/>
    <property type="match status" value="1"/>
</dbReference>
<evidence type="ECO:0000259" key="2">
    <source>
        <dbReference type="Pfam" id="PF20732"/>
    </source>
</evidence>
<dbReference type="InterPro" id="IPR008302">
    <property type="entry name" value="NamZ"/>
</dbReference>
<dbReference type="GO" id="GO:0033922">
    <property type="term" value="F:peptidoglycan beta-N-acetylmuramidase activity"/>
    <property type="evidence" value="ECO:0007669"/>
    <property type="project" value="InterPro"/>
</dbReference>
<feature type="domain" description="Peptidoglycan beta-N-acetylmuramidase NamZ N-terminal" evidence="1">
    <location>
        <begin position="22"/>
        <end position="220"/>
    </location>
</feature>
<feature type="domain" description="Peptidoglycan beta-N-acetylmuramidase NamZ C-terminal" evidence="2">
    <location>
        <begin position="224"/>
        <end position="379"/>
    </location>
</feature>
<dbReference type="InterPro" id="IPR048502">
    <property type="entry name" value="NamZ_N"/>
</dbReference>
<dbReference type="EMBL" id="FOCG01000006">
    <property type="protein sequence ID" value="SEN17015.1"/>
    <property type="molecule type" value="Genomic_DNA"/>
</dbReference>
<dbReference type="Pfam" id="PF07075">
    <property type="entry name" value="NamZ_N"/>
    <property type="match status" value="1"/>
</dbReference>
<dbReference type="Gene3D" id="3.40.50.12170">
    <property type="entry name" value="Uncharacterised protein PF07075, DUF1343"/>
    <property type="match status" value="1"/>
</dbReference>
<dbReference type="Proteomes" id="UP000199158">
    <property type="component" value="Unassembled WGS sequence"/>
</dbReference>
<accession>A0A1H8EC17</accession>
<gene>
    <name evidence="3" type="ORF">SAMN05216180_2969</name>
</gene>
<dbReference type="RefSeq" id="WP_092756597.1">
    <property type="nucleotide sequence ID" value="NZ_FOCG01000006.1"/>
</dbReference>
<keyword evidence="4" id="KW-1185">Reference proteome</keyword>
<dbReference type="OrthoDB" id="9801061at2"/>
<organism evidence="3 4">
    <name type="scientific">Hydrogenoanaerobacterium saccharovorans</name>
    <dbReference type="NCBI Taxonomy" id="474960"/>
    <lineage>
        <taxon>Bacteria</taxon>
        <taxon>Bacillati</taxon>
        <taxon>Bacillota</taxon>
        <taxon>Clostridia</taxon>
        <taxon>Eubacteriales</taxon>
        <taxon>Oscillospiraceae</taxon>
        <taxon>Hydrogenoanaerobacterium</taxon>
    </lineage>
</organism>
<dbReference type="PIRSF" id="PIRSF016719">
    <property type="entry name" value="UCP016719"/>
    <property type="match status" value="1"/>
</dbReference>
<reference evidence="3 4" key="1">
    <citation type="submission" date="2016-10" db="EMBL/GenBank/DDBJ databases">
        <authorList>
            <person name="de Groot N.N."/>
        </authorList>
    </citation>
    <scope>NUCLEOTIDE SEQUENCE [LARGE SCALE GENOMIC DNA]</scope>
    <source>
        <strain evidence="3 4">CGMCC 1.5070</strain>
    </source>
</reference>
<evidence type="ECO:0000313" key="4">
    <source>
        <dbReference type="Proteomes" id="UP000199158"/>
    </source>
</evidence>
<dbReference type="Pfam" id="PF20732">
    <property type="entry name" value="NamZ_C"/>
    <property type="match status" value="1"/>
</dbReference>